<evidence type="ECO:0000256" key="8">
    <source>
        <dbReference type="ARBA" id="ARBA00022840"/>
    </source>
</evidence>
<dbReference type="Pfam" id="PF18766">
    <property type="entry name" value="SWI2_SNF2"/>
    <property type="match status" value="1"/>
</dbReference>
<dbReference type="NCBIfam" id="TIGR00348">
    <property type="entry name" value="hsdR"/>
    <property type="match status" value="1"/>
</dbReference>
<comment type="caution">
    <text evidence="12">The sequence shown here is derived from an EMBL/GenBank/DDBJ whole genome shotgun (WGS) entry which is preliminary data.</text>
</comment>
<evidence type="ECO:0000259" key="11">
    <source>
        <dbReference type="SMART" id="SM00487"/>
    </source>
</evidence>
<dbReference type="PANTHER" id="PTHR30195">
    <property type="entry name" value="TYPE I SITE-SPECIFIC DEOXYRIBONUCLEASE PROTEIN SUBUNIT M AND R"/>
    <property type="match status" value="1"/>
</dbReference>
<dbReference type="Pfam" id="PF04313">
    <property type="entry name" value="HSDR_N"/>
    <property type="match status" value="1"/>
</dbReference>
<dbReference type="SMART" id="SM00487">
    <property type="entry name" value="DEXDc"/>
    <property type="match status" value="1"/>
</dbReference>
<dbReference type="EMBL" id="RHGB01000010">
    <property type="protein sequence ID" value="RNL63445.1"/>
    <property type="molecule type" value="Genomic_DNA"/>
</dbReference>
<comment type="similarity">
    <text evidence="2 10">Belongs to the HsdR family.</text>
</comment>
<evidence type="ECO:0000256" key="9">
    <source>
        <dbReference type="ARBA" id="ARBA00023125"/>
    </source>
</evidence>
<dbReference type="InterPro" id="IPR027417">
    <property type="entry name" value="P-loop_NTPase"/>
</dbReference>
<evidence type="ECO:0000256" key="4">
    <source>
        <dbReference type="ARBA" id="ARBA00022741"/>
    </source>
</evidence>
<dbReference type="Proteomes" id="UP000274695">
    <property type="component" value="Unassembled WGS sequence"/>
</dbReference>
<proteinExistence type="inferred from homology"/>
<evidence type="ECO:0000313" key="12">
    <source>
        <dbReference type="EMBL" id="RNL63445.1"/>
    </source>
</evidence>
<comment type="catalytic activity">
    <reaction evidence="1 10">
        <text>Endonucleolytic cleavage of DNA to give random double-stranded fragments with terminal 5'-phosphates, ATP is simultaneously hydrolyzed.</text>
        <dbReference type="EC" id="3.1.21.3"/>
    </reaction>
</comment>
<evidence type="ECO:0000256" key="7">
    <source>
        <dbReference type="ARBA" id="ARBA00022801"/>
    </source>
</evidence>
<evidence type="ECO:0000313" key="13">
    <source>
        <dbReference type="Proteomes" id="UP000274695"/>
    </source>
</evidence>
<dbReference type="Gene3D" id="3.90.1570.50">
    <property type="match status" value="1"/>
</dbReference>
<dbReference type="CDD" id="cd18030">
    <property type="entry name" value="DEXHc_RE_I_HsdR"/>
    <property type="match status" value="1"/>
</dbReference>
<dbReference type="SUPFAM" id="SSF52540">
    <property type="entry name" value="P-loop containing nucleoside triphosphate hydrolases"/>
    <property type="match status" value="2"/>
</dbReference>
<reference evidence="12 13" key="1">
    <citation type="submission" date="2018-10" db="EMBL/GenBank/DDBJ databases">
        <title>Draft genome sequence of Zhongshania sp. DSW25-10.</title>
        <authorList>
            <person name="Oh J."/>
        </authorList>
    </citation>
    <scope>NUCLEOTIDE SEQUENCE [LARGE SCALE GENOMIC DNA]</scope>
    <source>
        <strain evidence="12 13">DSW25-10</strain>
    </source>
</reference>
<evidence type="ECO:0000256" key="5">
    <source>
        <dbReference type="ARBA" id="ARBA00022747"/>
    </source>
</evidence>
<dbReference type="InterPro" id="IPR007409">
    <property type="entry name" value="Restrct_endonuc_type1_HsdR_N"/>
</dbReference>
<dbReference type="InterPro" id="IPR004473">
    <property type="entry name" value="Restrct_endonuc_typeI_HsdR"/>
</dbReference>
<keyword evidence="8 10" id="KW-0067">ATP-binding</keyword>
<keyword evidence="3" id="KW-0540">Nuclease</keyword>
<keyword evidence="5 10" id="KW-0680">Restriction system</keyword>
<name>A0ABX9W3L5_9GAMM</name>
<dbReference type="InterPro" id="IPR055180">
    <property type="entry name" value="HsdR_RecA-like_helicase_dom_2"/>
</dbReference>
<dbReference type="InterPro" id="IPR051268">
    <property type="entry name" value="Type-I_R_enzyme_R_subunit"/>
</dbReference>
<dbReference type="CDD" id="cd22332">
    <property type="entry name" value="HsdR_N"/>
    <property type="match status" value="1"/>
</dbReference>
<dbReference type="RefSeq" id="WP_123182512.1">
    <property type="nucleotide sequence ID" value="NZ_RHGB01000010.1"/>
</dbReference>
<keyword evidence="6 12" id="KW-0255">Endonuclease</keyword>
<dbReference type="Gene3D" id="3.40.50.300">
    <property type="entry name" value="P-loop containing nucleotide triphosphate hydrolases"/>
    <property type="match status" value="2"/>
</dbReference>
<dbReference type="PANTHER" id="PTHR30195:SF15">
    <property type="entry name" value="TYPE I RESTRICTION ENZYME HINDI ENDONUCLEASE SUBUNIT"/>
    <property type="match status" value="1"/>
</dbReference>
<dbReference type="InterPro" id="IPR040980">
    <property type="entry name" value="SWI2_SNF2"/>
</dbReference>
<organism evidence="12 13">
    <name type="scientific">Zhongshania marina</name>
    <dbReference type="NCBI Taxonomy" id="2304603"/>
    <lineage>
        <taxon>Bacteria</taxon>
        <taxon>Pseudomonadati</taxon>
        <taxon>Pseudomonadota</taxon>
        <taxon>Gammaproteobacteria</taxon>
        <taxon>Cellvibrionales</taxon>
        <taxon>Spongiibacteraceae</taxon>
        <taxon>Zhongshania</taxon>
    </lineage>
</organism>
<protein>
    <recommendedName>
        <fullName evidence="10">Type I restriction enzyme endonuclease subunit</fullName>
        <shortName evidence="10">R protein</shortName>
        <ecNumber evidence="10">3.1.21.3</ecNumber>
    </recommendedName>
</protein>
<comment type="subunit">
    <text evidence="10">The type I restriction/modification system is composed of three polypeptides R, M and S.</text>
</comment>
<dbReference type="Pfam" id="PF22679">
    <property type="entry name" value="T1R_D3-like"/>
    <property type="match status" value="1"/>
</dbReference>
<comment type="function">
    <text evidence="10">Subunit R is required for both nuclease and ATPase activities, but not for modification.</text>
</comment>
<keyword evidence="4 10" id="KW-0547">Nucleotide-binding</keyword>
<keyword evidence="13" id="KW-1185">Reference proteome</keyword>
<feature type="domain" description="Helicase ATP-binding" evidence="11">
    <location>
        <begin position="267"/>
        <end position="482"/>
    </location>
</feature>
<dbReference type="EC" id="3.1.21.3" evidence="10"/>
<gene>
    <name evidence="12" type="ORF">D0911_10040</name>
</gene>
<sequence length="1049" mass="119378">MSTIGQKERATQQRLVALFQNPLLGYDYYGDWQDRAGNASIEEEYLRAWLVKAGVDTGLITNAIRQFKQAASMGDGKKLYHANKEVYSLLRYGVKVRQGQGENTKTVWLIDWKHPHKNDFAIAEEVSVKGPNSKRPDIVIYVNGIALGVIELKRSSVSVTEGIRQNLDNQKKTFIRDFFSTMQLVMAGNDTEGLRYGTIETPEKHYYHWKEENPDYIAEIHERSQKHLSVEDVDYADELLDFDIINLCRKERFLELIHNFIVFDAGVKKTCRHNQYFSVKASQVRLGDDEGGIIWHTQGSGKSLTMVWLAKWLRENVLNARVLVVTDRTELDEQIEGVFAGVDEEISRSKNGAGLIAELNQAEPWLLCSLVHKFGRQQDDAESADDKVTDAFFDDILKNLPSDFKAKGNLFVFVDECHRTQSGKLHSAMKAILPDAIFIGFTGTPLLKKDKQKSIEIFGSFIHTYKFDEAVADGVVLDLQYEARDIDQYIRSQTKIDDWFEVNTKGLTDMAKVQLKQKWGTMQKVLSSQSRLEMIVNDIWLDMKRKPRLMDGRGNAMLVCASIYQACKVYELFGKTELKGKCAIVTSYLPSAADLKGEESGEGQTEKIHQFEIYQQMLADYFEVPKEDAIHRAEDFEKKVKAQFKKEPGQMRLLIVVDKLLTGFDAPSATYLYIDKKMQDHGLFQAICRVNRLDGDDKEYGYIVDYKDLFHSLETSIGDYTSGAFDDYDKDDVKGLLSNRLETSKDKLEEVREATKALCEPVLQPKELIDYIRYFCGDVANSDDLRLNEAKRVALYRNVAAFVRAYSNMANEMEAAGYSGKEALAIKGEVEHFSKMRQEIKLASGDEVDMKQYEPAMRRLLDIYINADDSETVVDFEELGLIELIVEKAKLNPAKASGKKVPEAMAETIENNIRKVIIDEQPINPKYYEKMSELLDALIGQRREEAISYATYLQEVKALAGRITQPEGTTIYPSSVDSRGKQALYDNYGKDEIFVAKIDTAVHTSRKADWKGNTFKTRSVRHAVEEQAAGYKVDVDGLMDLIKNQSEYD</sequence>
<evidence type="ECO:0000256" key="2">
    <source>
        <dbReference type="ARBA" id="ARBA00008598"/>
    </source>
</evidence>
<evidence type="ECO:0000256" key="1">
    <source>
        <dbReference type="ARBA" id="ARBA00000851"/>
    </source>
</evidence>
<evidence type="ECO:0000256" key="10">
    <source>
        <dbReference type="RuleBase" id="RU364115"/>
    </source>
</evidence>
<dbReference type="CDD" id="cd18800">
    <property type="entry name" value="SF2_C_EcoR124I-like"/>
    <property type="match status" value="1"/>
</dbReference>
<dbReference type="GO" id="GO:0004519">
    <property type="term" value="F:endonuclease activity"/>
    <property type="evidence" value="ECO:0007669"/>
    <property type="project" value="UniProtKB-KW"/>
</dbReference>
<evidence type="ECO:0000256" key="6">
    <source>
        <dbReference type="ARBA" id="ARBA00022759"/>
    </source>
</evidence>
<evidence type="ECO:0000256" key="3">
    <source>
        <dbReference type="ARBA" id="ARBA00022722"/>
    </source>
</evidence>
<dbReference type="InterPro" id="IPR014001">
    <property type="entry name" value="Helicase_ATP-bd"/>
</dbReference>
<keyword evidence="7 10" id="KW-0378">Hydrolase</keyword>
<keyword evidence="9 10" id="KW-0238">DNA-binding</keyword>
<accession>A0ABX9W3L5</accession>